<accession>A0A949K4V2</accession>
<keyword evidence="2" id="KW-1185">Reference proteome</keyword>
<dbReference type="EMBL" id="JAHQCW010000046">
    <property type="protein sequence ID" value="MBU9739000.1"/>
    <property type="molecule type" value="Genomic_DNA"/>
</dbReference>
<dbReference type="RefSeq" id="WP_238722961.1">
    <property type="nucleotide sequence ID" value="NZ_JAHQCW010000046.1"/>
</dbReference>
<feature type="non-terminal residue" evidence="1">
    <location>
        <position position="60"/>
    </location>
</feature>
<name>A0A949K4V2_9FIRM</name>
<protein>
    <submittedName>
        <fullName evidence="1">Uncharacterized protein</fullName>
    </submittedName>
</protein>
<reference evidence="1" key="1">
    <citation type="submission" date="2021-06" db="EMBL/GenBank/DDBJ databases">
        <title>Description of novel taxa of the family Lachnospiraceae.</title>
        <authorList>
            <person name="Chaplin A.V."/>
            <person name="Sokolova S.R."/>
            <person name="Pikina A.P."/>
            <person name="Korzhanova M."/>
            <person name="Belova V."/>
            <person name="Korostin D."/>
            <person name="Efimov B.A."/>
        </authorList>
    </citation>
    <scope>NUCLEOTIDE SEQUENCE</scope>
    <source>
        <strain evidence="1">ASD5720</strain>
    </source>
</reference>
<evidence type="ECO:0000313" key="2">
    <source>
        <dbReference type="Proteomes" id="UP000712157"/>
    </source>
</evidence>
<proteinExistence type="predicted"/>
<dbReference type="Proteomes" id="UP000712157">
    <property type="component" value="Unassembled WGS sequence"/>
</dbReference>
<evidence type="ECO:0000313" key="1">
    <source>
        <dbReference type="EMBL" id="MBU9739000.1"/>
    </source>
</evidence>
<sequence length="60" mass="6412">MPAAYGLEPQAVSGDAPGIRVLLYLPGSAEGLRWHPLSGIEKPGSGTEPIHQEHVMCSRF</sequence>
<organism evidence="1 2">
    <name type="scientific">Diplocloster agilis</name>
    <dbReference type="NCBI Taxonomy" id="2850323"/>
    <lineage>
        <taxon>Bacteria</taxon>
        <taxon>Bacillati</taxon>
        <taxon>Bacillota</taxon>
        <taxon>Clostridia</taxon>
        <taxon>Lachnospirales</taxon>
        <taxon>Lachnospiraceae</taxon>
        <taxon>Diplocloster</taxon>
    </lineage>
</organism>
<dbReference type="AlphaFoldDB" id="A0A949K4V2"/>
<gene>
    <name evidence="1" type="ORF">KTH89_20905</name>
</gene>
<comment type="caution">
    <text evidence="1">The sequence shown here is derived from an EMBL/GenBank/DDBJ whole genome shotgun (WGS) entry which is preliminary data.</text>
</comment>